<dbReference type="EMBL" id="GL385395">
    <property type="protein sequence ID" value="EJT81413.1"/>
    <property type="molecule type" value="Genomic_DNA"/>
</dbReference>
<gene>
    <name evidence="21" type="primary">20341851</name>
    <name evidence="20" type="ORF">GGTG_01393</name>
</gene>
<evidence type="ECO:0000256" key="10">
    <source>
        <dbReference type="ARBA" id="ARBA00022801"/>
    </source>
</evidence>
<evidence type="ECO:0000256" key="14">
    <source>
        <dbReference type="ARBA" id="ARBA00032413"/>
    </source>
</evidence>
<keyword evidence="8" id="KW-0645">Protease</keyword>
<dbReference type="GO" id="GO:0005737">
    <property type="term" value="C:cytoplasm"/>
    <property type="evidence" value="ECO:0007669"/>
    <property type="project" value="UniProtKB-ARBA"/>
</dbReference>
<evidence type="ECO:0000313" key="21">
    <source>
        <dbReference type="EnsemblFungi" id="EJT81413"/>
    </source>
</evidence>
<evidence type="ECO:0000259" key="18">
    <source>
        <dbReference type="Pfam" id="PF01321"/>
    </source>
</evidence>
<evidence type="ECO:0000256" key="16">
    <source>
        <dbReference type="SAM" id="MobiDB-lite"/>
    </source>
</evidence>
<dbReference type="STRING" id="644352.J3NJG1"/>
<keyword evidence="11" id="KW-0482">Metalloprotease</keyword>
<dbReference type="InterPro" id="IPR029149">
    <property type="entry name" value="Creatin/AminoP/Spt16_N"/>
</dbReference>
<reference evidence="22" key="1">
    <citation type="submission" date="2010-07" db="EMBL/GenBank/DDBJ databases">
        <title>The genome sequence of Gaeumannomyces graminis var. tritici strain R3-111a-1.</title>
        <authorList>
            <consortium name="The Broad Institute Genome Sequencing Platform"/>
            <person name="Ma L.-J."/>
            <person name="Dead R."/>
            <person name="Young S."/>
            <person name="Zeng Q."/>
            <person name="Koehrsen M."/>
            <person name="Alvarado L."/>
            <person name="Berlin A."/>
            <person name="Chapman S.B."/>
            <person name="Chen Z."/>
            <person name="Freedman E."/>
            <person name="Gellesch M."/>
            <person name="Goldberg J."/>
            <person name="Griggs A."/>
            <person name="Gujja S."/>
            <person name="Heilman E.R."/>
            <person name="Heiman D."/>
            <person name="Hepburn T."/>
            <person name="Howarth C."/>
            <person name="Jen D."/>
            <person name="Larson L."/>
            <person name="Mehta T."/>
            <person name="Neiman D."/>
            <person name="Pearson M."/>
            <person name="Roberts A."/>
            <person name="Saif S."/>
            <person name="Shea T."/>
            <person name="Shenoy N."/>
            <person name="Sisk P."/>
            <person name="Stolte C."/>
            <person name="Sykes S."/>
            <person name="Walk T."/>
            <person name="White J."/>
            <person name="Yandava C."/>
            <person name="Haas B."/>
            <person name="Nusbaum C."/>
            <person name="Birren B."/>
        </authorList>
    </citation>
    <scope>NUCLEOTIDE SEQUENCE [LARGE SCALE GENOMIC DNA]</scope>
    <source>
        <strain evidence="22">R3-111a-1</strain>
    </source>
</reference>
<evidence type="ECO:0000256" key="5">
    <source>
        <dbReference type="ARBA" id="ARBA00012574"/>
    </source>
</evidence>
<comment type="cofactor">
    <cofactor evidence="2">
        <name>Mn(2+)</name>
        <dbReference type="ChEBI" id="CHEBI:29035"/>
    </cofactor>
</comment>
<reference evidence="20" key="2">
    <citation type="submission" date="2010-07" db="EMBL/GenBank/DDBJ databases">
        <authorList>
            <consortium name="The Broad Institute Genome Sequencing Platform"/>
            <consortium name="Broad Institute Genome Sequencing Center for Infectious Disease"/>
            <person name="Ma L.-J."/>
            <person name="Dead R."/>
            <person name="Young S."/>
            <person name="Zeng Q."/>
            <person name="Koehrsen M."/>
            <person name="Alvarado L."/>
            <person name="Berlin A."/>
            <person name="Chapman S.B."/>
            <person name="Chen Z."/>
            <person name="Freedman E."/>
            <person name="Gellesch M."/>
            <person name="Goldberg J."/>
            <person name="Griggs A."/>
            <person name="Gujja S."/>
            <person name="Heilman E.R."/>
            <person name="Heiman D."/>
            <person name="Hepburn T."/>
            <person name="Howarth C."/>
            <person name="Jen D."/>
            <person name="Larson L."/>
            <person name="Mehta T."/>
            <person name="Neiman D."/>
            <person name="Pearson M."/>
            <person name="Roberts A."/>
            <person name="Saif S."/>
            <person name="Shea T."/>
            <person name="Shenoy N."/>
            <person name="Sisk P."/>
            <person name="Stolte C."/>
            <person name="Sykes S."/>
            <person name="Walk T."/>
            <person name="White J."/>
            <person name="Yandava C."/>
            <person name="Haas B."/>
            <person name="Nusbaum C."/>
            <person name="Birren B."/>
        </authorList>
    </citation>
    <scope>NUCLEOTIDE SEQUENCE</scope>
    <source>
        <strain evidence="20">R3-111a-1</strain>
    </source>
</reference>
<evidence type="ECO:0000256" key="1">
    <source>
        <dbReference type="ARBA" id="ARBA00001424"/>
    </source>
</evidence>
<dbReference type="FunFam" id="3.90.230.10:FF:000007">
    <property type="entry name" value="Xaa-Pro aminopeptidase P"/>
    <property type="match status" value="1"/>
</dbReference>
<dbReference type="Proteomes" id="UP000006039">
    <property type="component" value="Unassembled WGS sequence"/>
</dbReference>
<dbReference type="PANTHER" id="PTHR43763">
    <property type="entry name" value="XAA-PRO AMINOPEPTIDASE 1"/>
    <property type="match status" value="1"/>
</dbReference>
<dbReference type="InterPro" id="IPR050422">
    <property type="entry name" value="X-Pro_aminopeptidase_P"/>
</dbReference>
<dbReference type="OrthoDB" id="9995434at2759"/>
<evidence type="ECO:0000256" key="3">
    <source>
        <dbReference type="ARBA" id="ARBA00002443"/>
    </source>
</evidence>
<dbReference type="AlphaFoldDB" id="J3NJG1"/>
<dbReference type="eggNOG" id="KOG2413">
    <property type="taxonomic scope" value="Eukaryota"/>
</dbReference>
<evidence type="ECO:0000259" key="19">
    <source>
        <dbReference type="Pfam" id="PF16188"/>
    </source>
</evidence>
<dbReference type="Pfam" id="PF01321">
    <property type="entry name" value="Creatinase_N"/>
    <property type="match status" value="1"/>
</dbReference>
<evidence type="ECO:0000256" key="7">
    <source>
        <dbReference type="ARBA" id="ARBA00022438"/>
    </source>
</evidence>
<evidence type="ECO:0000313" key="20">
    <source>
        <dbReference type="EMBL" id="EJT81413.1"/>
    </source>
</evidence>
<dbReference type="SUPFAM" id="SSF53092">
    <property type="entry name" value="Creatinase/prolidase N-terminal domain"/>
    <property type="match status" value="1"/>
</dbReference>
<comment type="catalytic activity">
    <reaction evidence="1">
        <text>Release of any N-terminal amino acid, including proline, that is linked to proline, even from a dipeptide or tripeptide.</text>
        <dbReference type="EC" id="3.4.11.9"/>
    </reaction>
</comment>
<dbReference type="RefSeq" id="XP_009217422.1">
    <property type="nucleotide sequence ID" value="XM_009219158.1"/>
</dbReference>
<dbReference type="VEuPathDB" id="FungiDB:GGTG_01393"/>
<dbReference type="InterPro" id="IPR032416">
    <property type="entry name" value="Peptidase_M24_C"/>
</dbReference>
<dbReference type="Pfam" id="PF16188">
    <property type="entry name" value="Peptidase_M24_C"/>
    <property type="match status" value="1"/>
</dbReference>
<evidence type="ECO:0000256" key="8">
    <source>
        <dbReference type="ARBA" id="ARBA00022670"/>
    </source>
</evidence>
<dbReference type="HOGENOM" id="CLU_011781_2_2_1"/>
<evidence type="ECO:0000256" key="13">
    <source>
        <dbReference type="ARBA" id="ARBA00030849"/>
    </source>
</evidence>
<dbReference type="InterPro" id="IPR036005">
    <property type="entry name" value="Creatinase/aminopeptidase-like"/>
</dbReference>
<evidence type="ECO:0000256" key="15">
    <source>
        <dbReference type="RuleBase" id="RU000590"/>
    </source>
</evidence>
<dbReference type="GO" id="GO:0046872">
    <property type="term" value="F:metal ion binding"/>
    <property type="evidence" value="ECO:0007669"/>
    <property type="project" value="UniProtKB-KW"/>
</dbReference>
<dbReference type="InterPro" id="IPR000994">
    <property type="entry name" value="Pept_M24"/>
</dbReference>
<keyword evidence="10" id="KW-0378">Hydrolase</keyword>
<evidence type="ECO:0000256" key="9">
    <source>
        <dbReference type="ARBA" id="ARBA00022723"/>
    </source>
</evidence>
<feature type="domain" description="Peptidase M24 C-terminal" evidence="19">
    <location>
        <begin position="637"/>
        <end position="698"/>
    </location>
</feature>
<feature type="domain" description="Peptidase M24" evidence="17">
    <location>
        <begin position="407"/>
        <end position="626"/>
    </location>
</feature>
<accession>J3NJG1</accession>
<dbReference type="InterPro" id="IPR000587">
    <property type="entry name" value="Creatinase_N"/>
</dbReference>
<protein>
    <recommendedName>
        <fullName evidence="6">Probable Xaa-Pro aminopeptidase P</fullName>
        <ecNumber evidence="5">3.4.11.9</ecNumber>
    </recommendedName>
    <alternativeName>
        <fullName evidence="13">Aminoacylproline aminopeptidase</fullName>
    </alternativeName>
    <alternativeName>
        <fullName evidence="14">Prolidase</fullName>
    </alternativeName>
</protein>
<reference evidence="21" key="5">
    <citation type="submission" date="2018-04" db="UniProtKB">
        <authorList>
            <consortium name="EnsemblFungi"/>
        </authorList>
    </citation>
    <scope>IDENTIFICATION</scope>
    <source>
        <strain evidence="21">R3-111a-1</strain>
    </source>
</reference>
<evidence type="ECO:0000256" key="2">
    <source>
        <dbReference type="ARBA" id="ARBA00001936"/>
    </source>
</evidence>
<dbReference type="SUPFAM" id="SSF55920">
    <property type="entry name" value="Creatinase/aminopeptidase"/>
    <property type="match status" value="1"/>
</dbReference>
<dbReference type="GO" id="GO:0070006">
    <property type="term" value="F:metalloaminopeptidase activity"/>
    <property type="evidence" value="ECO:0007669"/>
    <property type="project" value="InterPro"/>
</dbReference>
<dbReference type="PROSITE" id="PS00491">
    <property type="entry name" value="PROLINE_PEPTIDASE"/>
    <property type="match status" value="1"/>
</dbReference>
<dbReference type="PANTHER" id="PTHR43763:SF6">
    <property type="entry name" value="XAA-PRO AMINOPEPTIDASE 1"/>
    <property type="match status" value="1"/>
</dbReference>
<evidence type="ECO:0000313" key="22">
    <source>
        <dbReference type="Proteomes" id="UP000006039"/>
    </source>
</evidence>
<organism evidence="20">
    <name type="scientific">Gaeumannomyces tritici (strain R3-111a-1)</name>
    <name type="common">Wheat and barley take-all root rot fungus</name>
    <name type="synonym">Gaeumannomyces graminis var. tritici</name>
    <dbReference type="NCBI Taxonomy" id="644352"/>
    <lineage>
        <taxon>Eukaryota</taxon>
        <taxon>Fungi</taxon>
        <taxon>Dikarya</taxon>
        <taxon>Ascomycota</taxon>
        <taxon>Pezizomycotina</taxon>
        <taxon>Sordariomycetes</taxon>
        <taxon>Sordariomycetidae</taxon>
        <taxon>Magnaporthales</taxon>
        <taxon>Magnaporthaceae</taxon>
        <taxon>Gaeumannomyces</taxon>
    </lineage>
</organism>
<evidence type="ECO:0000256" key="6">
    <source>
        <dbReference type="ARBA" id="ARBA00020658"/>
    </source>
</evidence>
<dbReference type="CDD" id="cd01085">
    <property type="entry name" value="APP"/>
    <property type="match status" value="1"/>
</dbReference>
<keyword evidence="22" id="KW-1185">Reference proteome</keyword>
<reference evidence="20" key="3">
    <citation type="submission" date="2010-09" db="EMBL/GenBank/DDBJ databases">
        <title>Annotation of Gaeumannomyces graminis var. tritici R3-111a-1.</title>
        <authorList>
            <consortium name="The Broad Institute Genome Sequencing Platform"/>
            <person name="Ma L.-J."/>
            <person name="Dead R."/>
            <person name="Young S.K."/>
            <person name="Zeng Q."/>
            <person name="Gargeya S."/>
            <person name="Fitzgerald M."/>
            <person name="Haas B."/>
            <person name="Abouelleil A."/>
            <person name="Alvarado L."/>
            <person name="Arachchi H.M."/>
            <person name="Berlin A."/>
            <person name="Brown A."/>
            <person name="Chapman S.B."/>
            <person name="Chen Z."/>
            <person name="Dunbar C."/>
            <person name="Freedman E."/>
            <person name="Gearin G."/>
            <person name="Gellesch M."/>
            <person name="Goldberg J."/>
            <person name="Griggs A."/>
            <person name="Gujja S."/>
            <person name="Heiman D."/>
            <person name="Howarth C."/>
            <person name="Larson L."/>
            <person name="Lui A."/>
            <person name="MacDonald P.J.P."/>
            <person name="Mehta T."/>
            <person name="Montmayeur A."/>
            <person name="Murphy C."/>
            <person name="Neiman D."/>
            <person name="Pearson M."/>
            <person name="Priest M."/>
            <person name="Roberts A."/>
            <person name="Saif S."/>
            <person name="Shea T."/>
            <person name="Shenoy N."/>
            <person name="Sisk P."/>
            <person name="Stolte C."/>
            <person name="Sykes S."/>
            <person name="Yandava C."/>
            <person name="Wortman J."/>
            <person name="Nusbaum C."/>
            <person name="Birren B."/>
        </authorList>
    </citation>
    <scope>NUCLEOTIDE SEQUENCE</scope>
    <source>
        <strain evidence="20">R3-111a-1</strain>
    </source>
</reference>
<evidence type="ECO:0000256" key="4">
    <source>
        <dbReference type="ARBA" id="ARBA00008766"/>
    </source>
</evidence>
<evidence type="ECO:0000256" key="12">
    <source>
        <dbReference type="ARBA" id="ARBA00023211"/>
    </source>
</evidence>
<dbReference type="GO" id="GO:0006508">
    <property type="term" value="P:proteolysis"/>
    <property type="evidence" value="ECO:0007669"/>
    <property type="project" value="UniProtKB-KW"/>
</dbReference>
<keyword evidence="12" id="KW-0464">Manganese</keyword>
<dbReference type="InterPro" id="IPR001131">
    <property type="entry name" value="Peptidase_M24B_aminopep-P_CS"/>
</dbReference>
<comment type="similarity">
    <text evidence="4 15">Belongs to the peptidase M24B family.</text>
</comment>
<dbReference type="FunCoup" id="J3NJG1">
    <property type="interactions" value="381"/>
</dbReference>
<dbReference type="Pfam" id="PF00557">
    <property type="entry name" value="Peptidase_M24"/>
    <property type="match status" value="1"/>
</dbReference>
<evidence type="ECO:0000256" key="11">
    <source>
        <dbReference type="ARBA" id="ARBA00023049"/>
    </source>
</evidence>
<dbReference type="FunFam" id="3.40.350.10:FF:000003">
    <property type="entry name" value="Xaa-pro aminopeptidase P"/>
    <property type="match status" value="1"/>
</dbReference>
<dbReference type="FunFam" id="3.40.350.10:FF:000010">
    <property type="entry name" value="Probable Xaa-Pro aminopeptidase P"/>
    <property type="match status" value="1"/>
</dbReference>
<keyword evidence="7 20" id="KW-0031">Aminopeptidase</keyword>
<dbReference type="GeneID" id="20341851"/>
<evidence type="ECO:0000259" key="17">
    <source>
        <dbReference type="Pfam" id="PF00557"/>
    </source>
</evidence>
<feature type="domain" description="Creatinase N-terminal" evidence="18">
    <location>
        <begin position="91"/>
        <end position="226"/>
    </location>
</feature>
<name>J3NJG1_GAET3</name>
<dbReference type="Pfam" id="PF16189">
    <property type="entry name" value="Creatinase_N_2"/>
    <property type="match status" value="1"/>
</dbReference>
<dbReference type="Gene3D" id="3.40.350.10">
    <property type="entry name" value="Creatinase/prolidase N-terminal domain"/>
    <property type="match status" value="2"/>
</dbReference>
<dbReference type="EC" id="3.4.11.9" evidence="5"/>
<dbReference type="InterPro" id="IPR033740">
    <property type="entry name" value="Pept_M24B"/>
</dbReference>
<proteinExistence type="inferred from homology"/>
<reference evidence="21" key="4">
    <citation type="journal article" date="2015" name="G3 (Bethesda)">
        <title>Genome sequences of three phytopathogenic species of the Magnaporthaceae family of fungi.</title>
        <authorList>
            <person name="Okagaki L.H."/>
            <person name="Nunes C.C."/>
            <person name="Sailsbery J."/>
            <person name="Clay B."/>
            <person name="Brown D."/>
            <person name="John T."/>
            <person name="Oh Y."/>
            <person name="Young N."/>
            <person name="Fitzgerald M."/>
            <person name="Haas B.J."/>
            <person name="Zeng Q."/>
            <person name="Young S."/>
            <person name="Adiconis X."/>
            <person name="Fan L."/>
            <person name="Levin J.Z."/>
            <person name="Mitchell T.K."/>
            <person name="Okubara P.A."/>
            <person name="Farman M.L."/>
            <person name="Kohn L.M."/>
            <person name="Birren B."/>
            <person name="Ma L.-J."/>
            <person name="Dean R.A."/>
        </authorList>
    </citation>
    <scope>NUCLEOTIDE SEQUENCE</scope>
    <source>
        <strain evidence="21">R3-111a-1</strain>
    </source>
</reference>
<dbReference type="EnsemblFungi" id="EJT81413">
    <property type="protein sequence ID" value="EJT81413"/>
    <property type="gene ID" value="GGTG_01393"/>
</dbReference>
<keyword evidence="9 15" id="KW-0479">Metal-binding</keyword>
<comment type="function">
    <text evidence="3">Catalyzes the removal of a penultimate prolyl residue from the N-termini of peptides.</text>
</comment>
<dbReference type="Gene3D" id="3.90.230.10">
    <property type="entry name" value="Creatinase/methionine aminopeptidase superfamily"/>
    <property type="match status" value="1"/>
</dbReference>
<sequence>MSGTLARAILAPARPLLAARSSGSLSRLRILCGPRVPGVGPRHSTIRNSRHATTPLRNRPSRPNRPLPFVRYASTSSAAAAEMKTVDTTARLAELRGLMKARNIDVYVVPTEDAHSSEYIAPCDARREYISGFSGSAGTVIVTLEGAALATDGRYFSQAATQLDKNWELLKQGQPDVPTWQGWTVNQVSGGKTVGVDPSVLSSSQARDLNDKIKDNGGKELVAVSENLVDLVWGRHRPARPSNPIVLLEQHYTGKDTQTKLKELRAELEKQKLSVFVVSALDEVAWLFNLRGSDVPYNPVFFSYAVITADSATLYVDSSKLSAQCHSYLAENKVDVKPYGSIFDDSRALAQTVSAKGAEGKDKPKKLAISKKTSWALKLALGGDGAVEEVKSPICDSKSIKNEAELEGMRQCHIRDGAALTEYFAWLEDQLVDQRTVLDEVQGATKLFEIRSKRANFVGNSFTTISASGANGAIIHYGPEEDSCAKIDPNAVYLCDSGAQYLDGTTDTTRTLHFGTPTDVQKNAYTLVLKGHIALDQAIFPRGTTGFSLDCLARQFLWQEGLDYRHGTGHGVGSYLNVHEGPIGIGTRKHYAEVALAAGNVTSIEPGFYEDGSYGIRLENIAIVREVKTKHQFGDKPYLGFEYVTMVPFCRRMVEPSLLNAKEKKWLNDYHAAVWEKTSGYFKDDPLTTAWLKRETQRFE</sequence>
<feature type="region of interest" description="Disordered" evidence="16">
    <location>
        <begin position="39"/>
        <end position="65"/>
    </location>
</feature>